<dbReference type="EMBL" id="CAEKKB010000006">
    <property type="protein sequence ID" value="CAB4315687.1"/>
    <property type="molecule type" value="Genomic_DNA"/>
</dbReference>
<name>A0A6J5XTT4_PRUAR</name>
<protein>
    <submittedName>
        <fullName evidence="1">Uncharacterized protein</fullName>
    </submittedName>
</protein>
<sequence length="142" mass="16364">MYFGNFFDLDYSIAVRTKNTQNVSDYSCNGRHVFTQTRELERPLVGSILQSMWGVPPSHRLWSPRHNTTLVDYTWCVGQTPFGPFSELHMMGKESSYMLSSYKGPQITTYMPSTLLSIMPPKKWRCPLYVSRIHQFRGLGSG</sequence>
<accession>A0A6J5XTT4</accession>
<evidence type="ECO:0000313" key="2">
    <source>
        <dbReference type="Proteomes" id="UP000507245"/>
    </source>
</evidence>
<dbReference type="PANTHER" id="PTHR31515:SF4">
    <property type="entry name" value="TRANSMEMBRANE PROTEIN"/>
    <property type="match status" value="1"/>
</dbReference>
<dbReference type="Proteomes" id="UP000507245">
    <property type="component" value="Unassembled WGS sequence"/>
</dbReference>
<organism evidence="1 2">
    <name type="scientific">Prunus armeniaca</name>
    <name type="common">Apricot</name>
    <name type="synonym">Armeniaca vulgaris</name>
    <dbReference type="NCBI Taxonomy" id="36596"/>
    <lineage>
        <taxon>Eukaryota</taxon>
        <taxon>Viridiplantae</taxon>
        <taxon>Streptophyta</taxon>
        <taxon>Embryophyta</taxon>
        <taxon>Tracheophyta</taxon>
        <taxon>Spermatophyta</taxon>
        <taxon>Magnoliopsida</taxon>
        <taxon>eudicotyledons</taxon>
        <taxon>Gunneridae</taxon>
        <taxon>Pentapetalae</taxon>
        <taxon>rosids</taxon>
        <taxon>fabids</taxon>
        <taxon>Rosales</taxon>
        <taxon>Rosaceae</taxon>
        <taxon>Amygdaloideae</taxon>
        <taxon>Amygdaleae</taxon>
        <taxon>Prunus</taxon>
    </lineage>
</organism>
<proteinExistence type="predicted"/>
<evidence type="ECO:0000313" key="1">
    <source>
        <dbReference type="EMBL" id="CAB4315687.1"/>
    </source>
</evidence>
<reference evidence="2" key="1">
    <citation type="journal article" date="2020" name="Genome Biol.">
        <title>Gamete binning: chromosome-level and haplotype-resolved genome assembly enabled by high-throughput single-cell sequencing of gamete genomes.</title>
        <authorList>
            <person name="Campoy J.A."/>
            <person name="Sun H."/>
            <person name="Goel M."/>
            <person name="Jiao W.-B."/>
            <person name="Folz-Donahue K."/>
            <person name="Wang N."/>
            <person name="Rubio M."/>
            <person name="Liu C."/>
            <person name="Kukat C."/>
            <person name="Ruiz D."/>
            <person name="Huettel B."/>
            <person name="Schneeberger K."/>
        </authorList>
    </citation>
    <scope>NUCLEOTIDE SEQUENCE [LARGE SCALE GENOMIC DNA]</scope>
    <source>
        <strain evidence="2">cv. Rojo Pasion</strain>
    </source>
</reference>
<dbReference type="AlphaFoldDB" id="A0A6J5XTT4"/>
<dbReference type="OrthoDB" id="18100at2759"/>
<dbReference type="PANTHER" id="PTHR31515">
    <property type="entry name" value="TRANSMEMBRANE PROTEIN-RELATED"/>
    <property type="match status" value="1"/>
</dbReference>
<keyword evidence="2" id="KW-1185">Reference proteome</keyword>
<gene>
    <name evidence="1" type="ORF">ORAREDHAP_LOCUS40446</name>
</gene>